<evidence type="ECO:0000313" key="5">
    <source>
        <dbReference type="Proteomes" id="UP001527099"/>
    </source>
</evidence>
<protein>
    <submittedName>
        <fullName evidence="4">Polysaccharide deacetylase family protein</fullName>
    </submittedName>
</protein>
<comment type="caution">
    <text evidence="4">The sequence shown here is derived from an EMBL/GenBank/DDBJ whole genome shotgun (WGS) entry which is preliminary data.</text>
</comment>
<dbReference type="PROSITE" id="PS51257">
    <property type="entry name" value="PROKAR_LIPOPROTEIN"/>
    <property type="match status" value="1"/>
</dbReference>
<proteinExistence type="predicted"/>
<gene>
    <name evidence="4" type="ORF">M5X19_08105</name>
</gene>
<dbReference type="PROSITE" id="PS51677">
    <property type="entry name" value="NODB"/>
    <property type="match status" value="1"/>
</dbReference>
<keyword evidence="2" id="KW-0732">Signal</keyword>
<name>A0ABT4G9L3_9BACL</name>
<evidence type="ECO:0000256" key="1">
    <source>
        <dbReference type="SAM" id="MobiDB-lite"/>
    </source>
</evidence>
<feature type="domain" description="NodB homology" evidence="3">
    <location>
        <begin position="137"/>
        <end position="330"/>
    </location>
</feature>
<feature type="compositionally biased region" description="Low complexity" evidence="1">
    <location>
        <begin position="87"/>
        <end position="102"/>
    </location>
</feature>
<dbReference type="InterPro" id="IPR011330">
    <property type="entry name" value="Glyco_hydro/deAcase_b/a-brl"/>
</dbReference>
<evidence type="ECO:0000259" key="3">
    <source>
        <dbReference type="PROSITE" id="PS51677"/>
    </source>
</evidence>
<feature type="signal peptide" evidence="2">
    <location>
        <begin position="1"/>
        <end position="23"/>
    </location>
</feature>
<sequence length="338" mass="36485">MRERTVCLLFFLFVMLALSSCEMGNGKAAQGTAEGNGAPVVTTTPGSMPTDISKETPTSTPIVHKETPTPSAALASAPTDMDTPLIPSSAPSDPRSSPSPAFSSLEKTLIERYGNAKPKKWGENVPGVRTHLTTKEQVIALTFDACGGKEGSGYDEKLIDYLIKENIPATLFINARWITANKDIFAKLAANPLFEIENHGTEHRPLSVNGKLAYGIAGTKNVNEVIHEVKDNADQIEKLTGRRPVFFRSGTAYYDDVAAGVVHDLGFQLAGYNVLGDAGATYNTEQVYNALLKARSGSIVLAHMNHPEKDTAEGIMKAIPKLKKEGYRFVLLASYTLN</sequence>
<reference evidence="4 5" key="1">
    <citation type="submission" date="2022-05" db="EMBL/GenBank/DDBJ databases">
        <title>Genome Sequencing of Bee-Associated Microbes.</title>
        <authorList>
            <person name="Dunlap C."/>
        </authorList>
    </citation>
    <scope>NUCLEOTIDE SEQUENCE [LARGE SCALE GENOMIC DNA]</scope>
    <source>
        <strain evidence="4 5">NRRL B-14421</strain>
    </source>
</reference>
<dbReference type="Proteomes" id="UP001527099">
    <property type="component" value="Unassembled WGS sequence"/>
</dbReference>
<dbReference type="InterPro" id="IPR002509">
    <property type="entry name" value="NODB_dom"/>
</dbReference>
<dbReference type="EMBL" id="JAMDMX010000022">
    <property type="protein sequence ID" value="MCY9692858.1"/>
    <property type="molecule type" value="Genomic_DNA"/>
</dbReference>
<feature type="region of interest" description="Disordered" evidence="1">
    <location>
        <begin position="25"/>
        <end position="102"/>
    </location>
</feature>
<dbReference type="PANTHER" id="PTHR10587:SF134">
    <property type="entry name" value="SECRETED PROTEIN"/>
    <property type="match status" value="1"/>
</dbReference>
<accession>A0ABT4G9L3</accession>
<dbReference type="RefSeq" id="WP_127528232.1">
    <property type="nucleotide sequence ID" value="NZ_JAMDMX010000022.1"/>
</dbReference>
<feature type="compositionally biased region" description="Low complexity" evidence="1">
    <location>
        <begin position="68"/>
        <end position="79"/>
    </location>
</feature>
<dbReference type="Gene3D" id="3.20.20.370">
    <property type="entry name" value="Glycoside hydrolase/deacetylase"/>
    <property type="match status" value="1"/>
</dbReference>
<evidence type="ECO:0000313" key="4">
    <source>
        <dbReference type="EMBL" id="MCY9692858.1"/>
    </source>
</evidence>
<feature type="chain" id="PRO_5047451673" evidence="2">
    <location>
        <begin position="24"/>
        <end position="338"/>
    </location>
</feature>
<dbReference type="SUPFAM" id="SSF88713">
    <property type="entry name" value="Glycoside hydrolase/deacetylase"/>
    <property type="match status" value="1"/>
</dbReference>
<dbReference type="Pfam" id="PF01522">
    <property type="entry name" value="Polysacc_deac_1"/>
    <property type="match status" value="1"/>
</dbReference>
<keyword evidence="5" id="KW-1185">Reference proteome</keyword>
<dbReference type="InterPro" id="IPR050248">
    <property type="entry name" value="Polysacc_deacetylase_ArnD"/>
</dbReference>
<dbReference type="PANTHER" id="PTHR10587">
    <property type="entry name" value="GLYCOSYL TRANSFERASE-RELATED"/>
    <property type="match status" value="1"/>
</dbReference>
<evidence type="ECO:0000256" key="2">
    <source>
        <dbReference type="SAM" id="SignalP"/>
    </source>
</evidence>
<organism evidence="4 5">
    <name type="scientific">Paenibacillus alginolyticus</name>
    <dbReference type="NCBI Taxonomy" id="59839"/>
    <lineage>
        <taxon>Bacteria</taxon>
        <taxon>Bacillati</taxon>
        <taxon>Bacillota</taxon>
        <taxon>Bacilli</taxon>
        <taxon>Bacillales</taxon>
        <taxon>Paenibacillaceae</taxon>
        <taxon>Paenibacillus</taxon>
    </lineage>
</organism>
<dbReference type="CDD" id="cd10955">
    <property type="entry name" value="CE4_BH0857_like"/>
    <property type="match status" value="1"/>
</dbReference>